<evidence type="ECO:0000313" key="3">
    <source>
        <dbReference type="EMBL" id="MDC0747076.1"/>
    </source>
</evidence>
<protein>
    <submittedName>
        <fullName evidence="3">PA14 domain-containing protein</fullName>
    </submittedName>
</protein>
<evidence type="ECO:0000256" key="1">
    <source>
        <dbReference type="SAM" id="SignalP"/>
    </source>
</evidence>
<reference evidence="3 4" key="1">
    <citation type="submission" date="2022-11" db="EMBL/GenBank/DDBJ databases">
        <title>Minimal conservation of predation-associated metabolite biosynthetic gene clusters underscores biosynthetic potential of Myxococcota including descriptions for ten novel species: Archangium lansinium sp. nov., Myxococcus landrumus sp. nov., Nannocystis bai.</title>
        <authorList>
            <person name="Ahearne A."/>
            <person name="Stevens C."/>
            <person name="Dowd S."/>
        </authorList>
    </citation>
    <scope>NUCLEOTIDE SEQUENCE [LARGE SCALE GENOMIC DNA]</scope>
    <source>
        <strain evidence="3 4">RJM3</strain>
    </source>
</reference>
<proteinExistence type="predicted"/>
<comment type="caution">
    <text evidence="3">The sequence shown here is derived from an EMBL/GenBank/DDBJ whole genome shotgun (WGS) entry which is preliminary data.</text>
</comment>
<gene>
    <name evidence="3" type="ORF">POL67_37450</name>
</gene>
<dbReference type="RefSeq" id="WP_271925441.1">
    <property type="nucleotide sequence ID" value="NZ_JAQNDO010000001.1"/>
</dbReference>
<feature type="domain" description="PA14" evidence="2">
    <location>
        <begin position="361"/>
        <end position="435"/>
    </location>
</feature>
<feature type="chain" id="PRO_5046193110" evidence="1">
    <location>
        <begin position="32"/>
        <end position="461"/>
    </location>
</feature>
<feature type="signal peptide" evidence="1">
    <location>
        <begin position="1"/>
        <end position="31"/>
    </location>
</feature>
<sequence length="461" mass="50188">MNTQRASSTFLSRSARFAGAGLLFTSLSLGACVDEQGEWNELEPTEEAESAIGEVTTRKVIGAVGIAGSNMLGANRLTLGPCPGTVFKTPSANDSAISVKSGQLGEAKWDCLNPEFFFGANRDALVNISAGFQEFTFTPPAGYKCDGFSVYGPVESKTISKSGNRCTVSLRITTAPGDIYLWYYVKPTLTVKLGGGVALSDSDTLGPNRLTQGPCPGTLFRTATSLSSSITIDNTQLGRSRWECGDPSFFFGDALGKNVSLDAGTHVFDFTPPPGYTCDAYSLYGTRDSDSFTNTGNKCSVTLSLSANPSDLYLWFYVKQTNPPTSCDRNYFATDVWYSCLFAGTDSSTGLFLRAQLWSEINKNWGVDGPQGTPQPNDFSYEWRRKVTFPAGTYVFHTNADDGVRLDVGANGSWEINDWSEHAARQVDSAPIYLDGEVPLLAHYYERANYASVRIWWDKIN</sequence>
<accession>A0ABT5EZ66</accession>
<dbReference type="PROSITE" id="PS51257">
    <property type="entry name" value="PROKAR_LIPOPROTEIN"/>
    <property type="match status" value="1"/>
</dbReference>
<evidence type="ECO:0000259" key="2">
    <source>
        <dbReference type="Pfam" id="PF07691"/>
    </source>
</evidence>
<dbReference type="EMBL" id="JAQNDO010000001">
    <property type="protein sequence ID" value="MDC0747076.1"/>
    <property type="molecule type" value="Genomic_DNA"/>
</dbReference>
<name>A0ABT5EZ66_9BACT</name>
<keyword evidence="4" id="KW-1185">Reference proteome</keyword>
<dbReference type="Proteomes" id="UP001221411">
    <property type="component" value="Unassembled WGS sequence"/>
</dbReference>
<evidence type="ECO:0000313" key="4">
    <source>
        <dbReference type="Proteomes" id="UP001221411"/>
    </source>
</evidence>
<dbReference type="Pfam" id="PF07691">
    <property type="entry name" value="PA14"/>
    <property type="match status" value="1"/>
</dbReference>
<dbReference type="InterPro" id="IPR011658">
    <property type="entry name" value="PA14_dom"/>
</dbReference>
<keyword evidence="1" id="KW-0732">Signal</keyword>
<organism evidence="3 4">
    <name type="scientific">Polyangium mundeleinium</name>
    <dbReference type="NCBI Taxonomy" id="2995306"/>
    <lineage>
        <taxon>Bacteria</taxon>
        <taxon>Pseudomonadati</taxon>
        <taxon>Myxococcota</taxon>
        <taxon>Polyangia</taxon>
        <taxon>Polyangiales</taxon>
        <taxon>Polyangiaceae</taxon>
        <taxon>Polyangium</taxon>
    </lineage>
</organism>